<evidence type="ECO:0000313" key="3">
    <source>
        <dbReference type="Proteomes" id="UP001187415"/>
    </source>
</evidence>
<evidence type="ECO:0000313" key="2">
    <source>
        <dbReference type="EMBL" id="KAK2848793.1"/>
    </source>
</evidence>
<accession>A0AA88SU80</accession>
<reference evidence="2" key="1">
    <citation type="submission" date="2023-07" db="EMBL/GenBank/DDBJ databases">
        <title>Chromosome-level Genome Assembly of Striped Snakehead (Channa striata).</title>
        <authorList>
            <person name="Liu H."/>
        </authorList>
    </citation>
    <scope>NUCLEOTIDE SEQUENCE</scope>
    <source>
        <strain evidence="2">Gz</strain>
        <tissue evidence="2">Muscle</tissue>
    </source>
</reference>
<dbReference type="EMBL" id="JAUPFM010000006">
    <property type="protein sequence ID" value="KAK2848793.1"/>
    <property type="molecule type" value="Genomic_DNA"/>
</dbReference>
<dbReference type="PANTHER" id="PTHR15131:SF3">
    <property type="entry name" value="SNRNA-ACTIVATING PROTEIN COMPLEX SUBUNIT 1"/>
    <property type="match status" value="1"/>
</dbReference>
<comment type="caution">
    <text evidence="2">The sequence shown here is derived from an EMBL/GenBank/DDBJ whole genome shotgun (WGS) entry which is preliminary data.</text>
</comment>
<protein>
    <recommendedName>
        <fullName evidence="4">Small nuclear RNA activating complex polypeptide 1</fullName>
    </recommendedName>
</protein>
<dbReference type="Pfam" id="PF09808">
    <property type="entry name" value="SNAPC1"/>
    <property type="match status" value="1"/>
</dbReference>
<organism evidence="2 3">
    <name type="scientific">Channa striata</name>
    <name type="common">Snakehead murrel</name>
    <name type="synonym">Ophicephalus striatus</name>
    <dbReference type="NCBI Taxonomy" id="64152"/>
    <lineage>
        <taxon>Eukaryota</taxon>
        <taxon>Metazoa</taxon>
        <taxon>Chordata</taxon>
        <taxon>Craniata</taxon>
        <taxon>Vertebrata</taxon>
        <taxon>Euteleostomi</taxon>
        <taxon>Actinopterygii</taxon>
        <taxon>Neopterygii</taxon>
        <taxon>Teleostei</taxon>
        <taxon>Neoteleostei</taxon>
        <taxon>Acanthomorphata</taxon>
        <taxon>Anabantaria</taxon>
        <taxon>Anabantiformes</taxon>
        <taxon>Channoidei</taxon>
        <taxon>Channidae</taxon>
        <taxon>Channa</taxon>
    </lineage>
</organism>
<evidence type="ECO:0000256" key="1">
    <source>
        <dbReference type="SAM" id="MobiDB-lite"/>
    </source>
</evidence>
<dbReference type="GO" id="GO:0043565">
    <property type="term" value="F:sequence-specific DNA binding"/>
    <property type="evidence" value="ECO:0007669"/>
    <property type="project" value="TreeGrafter"/>
</dbReference>
<dbReference type="Proteomes" id="UP001187415">
    <property type="component" value="Unassembled WGS sequence"/>
</dbReference>
<dbReference type="InterPro" id="IPR019188">
    <property type="entry name" value="SNAPC1"/>
</dbReference>
<evidence type="ECO:0008006" key="4">
    <source>
        <dbReference type="Google" id="ProtNLM"/>
    </source>
</evidence>
<dbReference type="PANTHER" id="PTHR15131">
    <property type="entry name" value="SMALL NUCLEAR RNA ACTIVATING COMPLEX, POLYPEPTIDE 1"/>
    <property type="match status" value="1"/>
</dbReference>
<proteinExistence type="predicted"/>
<gene>
    <name evidence="2" type="ORF">Q5P01_008627</name>
</gene>
<dbReference type="GO" id="GO:0042796">
    <property type="term" value="P:snRNA transcription by RNA polymerase III"/>
    <property type="evidence" value="ECO:0007669"/>
    <property type="project" value="TreeGrafter"/>
</dbReference>
<dbReference type="GO" id="GO:0019185">
    <property type="term" value="C:snRNA-activating protein complex"/>
    <property type="evidence" value="ECO:0007669"/>
    <property type="project" value="TreeGrafter"/>
</dbReference>
<sequence length="355" mass="41449">MPRVPPIYSDFFFSPLTEDVEDLLGRFQHTDSVRYELFSSIWREMRFSDVFTGITCMSEMKRFCRVALATAVTYFLPPYSYQIRVGGLYLMYAFYYTQLAVPPVKIRLALKDWTDIQKFMKHSVDAEHHDIVYIYHKLVAAKAIHYTAMAHFLTFQKQRKPKKERVCAEFLGRTMAVHELISADILEEMSNIQDHYDRLKKATVDVTCQVTMTNSDFVSRLKDTQSEFFCWQQKNFSQDNKERNSEDDDETIAEEKSCSTRAKLLSSIKNKSYNNFQEAPKSRRHRQAKVVDSSSSGAEQVQETVGQKQRLPSLRARTWKSLGMVQEERTFRAWLLSVPEQEDRISGRKTNEDAP</sequence>
<feature type="region of interest" description="Disordered" evidence="1">
    <location>
        <begin position="277"/>
        <end position="309"/>
    </location>
</feature>
<dbReference type="GO" id="GO:0042795">
    <property type="term" value="P:snRNA transcription by RNA polymerase II"/>
    <property type="evidence" value="ECO:0007669"/>
    <property type="project" value="TreeGrafter"/>
</dbReference>
<feature type="compositionally biased region" description="Polar residues" evidence="1">
    <location>
        <begin position="292"/>
        <end position="307"/>
    </location>
</feature>
<name>A0AA88SU80_CHASR</name>
<dbReference type="AlphaFoldDB" id="A0AA88SU80"/>
<keyword evidence="3" id="KW-1185">Reference proteome</keyword>